<evidence type="ECO:0000256" key="5">
    <source>
        <dbReference type="ARBA" id="ARBA00023136"/>
    </source>
</evidence>
<dbReference type="PANTHER" id="PTHR32234">
    <property type="entry name" value="THIOL:DISULFIDE INTERCHANGE PROTEIN DSBD"/>
    <property type="match status" value="1"/>
</dbReference>
<reference evidence="10 11" key="1">
    <citation type="submission" date="2020-04" db="EMBL/GenBank/DDBJ databases">
        <title>Flammeovirga sp. SR4, a novel species isolated from seawater.</title>
        <authorList>
            <person name="Wang X."/>
        </authorList>
    </citation>
    <scope>NUCLEOTIDE SEQUENCE [LARGE SCALE GENOMIC DNA]</scope>
    <source>
        <strain evidence="10 11">SR4</strain>
    </source>
</reference>
<dbReference type="GO" id="GO:0015035">
    <property type="term" value="F:protein-disulfide reductase activity"/>
    <property type="evidence" value="ECO:0007669"/>
    <property type="project" value="TreeGrafter"/>
</dbReference>
<protein>
    <submittedName>
        <fullName evidence="10">Disulfide bond formation protein DsbD</fullName>
    </submittedName>
</protein>
<accession>A0A7X8SME9</accession>
<dbReference type="InterPro" id="IPR036249">
    <property type="entry name" value="Thioredoxin-like_sf"/>
</dbReference>
<evidence type="ECO:0000313" key="10">
    <source>
        <dbReference type="EMBL" id="NLR92843.1"/>
    </source>
</evidence>
<dbReference type="EMBL" id="JABAIL010000005">
    <property type="protein sequence ID" value="NLR92843.1"/>
    <property type="molecule type" value="Genomic_DNA"/>
</dbReference>
<feature type="chain" id="PRO_5030896799" evidence="7">
    <location>
        <begin position="25"/>
        <end position="674"/>
    </location>
</feature>
<dbReference type="AlphaFoldDB" id="A0A7X8SME9"/>
<feature type="signal peptide" evidence="7">
    <location>
        <begin position="1"/>
        <end position="24"/>
    </location>
</feature>
<feature type="domain" description="Thiol:disulfide interchange protein DsbD N-terminal" evidence="9">
    <location>
        <begin position="44"/>
        <end position="153"/>
    </location>
</feature>
<dbReference type="InterPro" id="IPR028250">
    <property type="entry name" value="DsbDN"/>
</dbReference>
<feature type="transmembrane region" description="Helical" evidence="6">
    <location>
        <begin position="314"/>
        <end position="340"/>
    </location>
</feature>
<comment type="caution">
    <text evidence="10">The sequence shown here is derived from an EMBL/GenBank/DDBJ whole genome shotgun (WGS) entry which is preliminary data.</text>
</comment>
<gene>
    <name evidence="10" type="ORF">HGP29_16620</name>
</gene>
<keyword evidence="3" id="KW-0201">Cytochrome c-type biogenesis</keyword>
<comment type="subcellular location">
    <subcellularLocation>
        <location evidence="1">Membrane</location>
        <topology evidence="1">Multi-pass membrane protein</topology>
    </subcellularLocation>
</comment>
<evidence type="ECO:0000256" key="1">
    <source>
        <dbReference type="ARBA" id="ARBA00004141"/>
    </source>
</evidence>
<keyword evidence="2 6" id="KW-0812">Transmembrane</keyword>
<dbReference type="Pfam" id="PF11412">
    <property type="entry name" value="DsbD_N"/>
    <property type="match status" value="1"/>
</dbReference>
<dbReference type="GO" id="GO:0017004">
    <property type="term" value="P:cytochrome complex assembly"/>
    <property type="evidence" value="ECO:0007669"/>
    <property type="project" value="UniProtKB-KW"/>
</dbReference>
<dbReference type="Pfam" id="PF02683">
    <property type="entry name" value="DsbD_TM"/>
    <property type="match status" value="1"/>
</dbReference>
<evidence type="ECO:0000256" key="7">
    <source>
        <dbReference type="SAM" id="SignalP"/>
    </source>
</evidence>
<feature type="transmembrane region" description="Helical" evidence="6">
    <location>
        <begin position="196"/>
        <end position="217"/>
    </location>
</feature>
<feature type="transmembrane region" description="Helical" evidence="6">
    <location>
        <begin position="421"/>
        <end position="438"/>
    </location>
</feature>
<keyword evidence="5 6" id="KW-0472">Membrane</keyword>
<dbReference type="Gene3D" id="3.40.30.10">
    <property type="entry name" value="Glutaredoxin"/>
    <property type="match status" value="1"/>
</dbReference>
<keyword evidence="11" id="KW-1185">Reference proteome</keyword>
<feature type="transmembrane region" description="Helical" evidence="6">
    <location>
        <begin position="458"/>
        <end position="479"/>
    </location>
</feature>
<feature type="transmembrane region" description="Helical" evidence="6">
    <location>
        <begin position="238"/>
        <end position="260"/>
    </location>
</feature>
<evidence type="ECO:0000256" key="4">
    <source>
        <dbReference type="ARBA" id="ARBA00022989"/>
    </source>
</evidence>
<sequence>MKNFFKLLNLTFLLFITFMSGANAQLINPVTWSASLSNNEPKVGETIEVTFKAKIKDGWYLYSNDFDPDLGPMLTTVKYSENNTYEVVDALKAIHPKKKYDDLWEGDVTYFKKEGTFTQKIKILNKDFKIEVSVSGQSCSDETGQCIPLEKSFTFGDAKISNTPAADNTEKKTIKSEDKGTIKAVSSSGQDDEESLFGFMLSAFLFGLTAIFTPCVFPMIPLTVSFFTNQSGGKVKAFLYGFSIVGIYGFFGAVLAPLAGDPSVANAISTHWLPNILFFTIFIVFAMSFFGMFEITLPSSLVNKMDKQSDKGGWGAVFFMAFTLVLVSFSCTGPIVGTILIESVGGAYIKPIFGMIAFATAFALPFTMFALFPGLMKGLPKSGGWLNSVKVVLGFVELALAFKFLSTVDLVYHWGVLDKDIMVAIWIAITMMLGLYLIGKIRLPHDSPMDTISPPRMILATVVFTFMIYLIPGLFGAPLKLLSGILPPQTHHTFDIKDIIRREVENAQISGNGDAQNMLYPIKYGEIFHLPHGLKGYFDYEQALEASKKFNKPIFLDFTGHGCANCRKMEDNVWSDPRVLKRLKEDYIVLALYVDDPTKLPEAEWITSTFDGNVKKTIGAKNFDFQITKFNSNAQPFYCLLDSDGNWMKPAQAYDLDVENFIQFLDNGIKMYKK</sequence>
<dbReference type="GO" id="GO:0016020">
    <property type="term" value="C:membrane"/>
    <property type="evidence" value="ECO:0007669"/>
    <property type="project" value="UniProtKB-SubCell"/>
</dbReference>
<evidence type="ECO:0000256" key="6">
    <source>
        <dbReference type="SAM" id="Phobius"/>
    </source>
</evidence>
<evidence type="ECO:0000259" key="8">
    <source>
        <dbReference type="Pfam" id="PF02683"/>
    </source>
</evidence>
<dbReference type="SUPFAM" id="SSF52833">
    <property type="entry name" value="Thioredoxin-like"/>
    <property type="match status" value="1"/>
</dbReference>
<evidence type="ECO:0000313" key="11">
    <source>
        <dbReference type="Proteomes" id="UP000585050"/>
    </source>
</evidence>
<dbReference type="PANTHER" id="PTHR32234:SF0">
    <property type="entry name" value="THIOL:DISULFIDE INTERCHANGE PROTEIN DSBD"/>
    <property type="match status" value="1"/>
</dbReference>
<dbReference type="GO" id="GO:0045454">
    <property type="term" value="P:cell redox homeostasis"/>
    <property type="evidence" value="ECO:0007669"/>
    <property type="project" value="TreeGrafter"/>
</dbReference>
<evidence type="ECO:0000256" key="3">
    <source>
        <dbReference type="ARBA" id="ARBA00022748"/>
    </source>
</evidence>
<evidence type="ECO:0000256" key="2">
    <source>
        <dbReference type="ARBA" id="ARBA00022692"/>
    </source>
</evidence>
<evidence type="ECO:0000259" key="9">
    <source>
        <dbReference type="Pfam" id="PF11412"/>
    </source>
</evidence>
<organism evidence="10 11">
    <name type="scientific">Flammeovirga agarivorans</name>
    <dbReference type="NCBI Taxonomy" id="2726742"/>
    <lineage>
        <taxon>Bacteria</taxon>
        <taxon>Pseudomonadati</taxon>
        <taxon>Bacteroidota</taxon>
        <taxon>Cytophagia</taxon>
        <taxon>Cytophagales</taxon>
        <taxon>Flammeovirgaceae</taxon>
        <taxon>Flammeovirga</taxon>
    </lineage>
</organism>
<feature type="transmembrane region" description="Helical" evidence="6">
    <location>
        <begin position="352"/>
        <end position="372"/>
    </location>
</feature>
<dbReference type="InterPro" id="IPR036929">
    <property type="entry name" value="DsbDN_sf"/>
</dbReference>
<proteinExistence type="predicted"/>
<dbReference type="Pfam" id="PF13899">
    <property type="entry name" value="Thioredoxin_7"/>
    <property type="match status" value="1"/>
</dbReference>
<feature type="transmembrane region" description="Helical" evidence="6">
    <location>
        <begin position="272"/>
        <end position="293"/>
    </location>
</feature>
<dbReference type="Gene3D" id="2.60.40.1250">
    <property type="entry name" value="Thiol:disulfide interchange protein DsbD, N-terminal domain"/>
    <property type="match status" value="1"/>
</dbReference>
<feature type="domain" description="Cytochrome C biogenesis protein transmembrane" evidence="8">
    <location>
        <begin position="199"/>
        <end position="406"/>
    </location>
</feature>
<keyword evidence="7" id="KW-0732">Signal</keyword>
<name>A0A7X8SME9_9BACT</name>
<dbReference type="InterPro" id="IPR003834">
    <property type="entry name" value="Cyt_c_assmbl_TM_dom"/>
</dbReference>
<dbReference type="RefSeq" id="WP_168883560.1">
    <property type="nucleotide sequence ID" value="NZ_JABAIL010000005.1"/>
</dbReference>
<keyword evidence="4 6" id="KW-1133">Transmembrane helix</keyword>
<dbReference type="Proteomes" id="UP000585050">
    <property type="component" value="Unassembled WGS sequence"/>
</dbReference>